<dbReference type="PANTHER" id="PTHR33525">
    <property type="match status" value="1"/>
</dbReference>
<dbReference type="NCBIfam" id="TIGR00277">
    <property type="entry name" value="HDIG"/>
    <property type="match status" value="1"/>
</dbReference>
<dbReference type="CDD" id="cd00077">
    <property type="entry name" value="HDc"/>
    <property type="match status" value="1"/>
</dbReference>
<dbReference type="PANTHER" id="PTHR33525:SF3">
    <property type="entry name" value="RIBONUCLEASE Y"/>
    <property type="match status" value="1"/>
</dbReference>
<sequence length="283" mass="31612">MGVDQDKLEKLVDQMPTFPQSAQRVMEICADINYSTPELVSVIERDPIITLKVLKLVNSAYFGLSKKITSIKHSVVYVGSNTIKNIAIAITTIGILPKVAQAGISRTDFLTHSLTTAVLAKLIGRSKGVAENELINFYIAGLLHDIGVILTAQLVKEEYKQAIDLARSENIPLHIAEQTKLDFNHADASALLVEKWQFPPALVDCIRNHHRMDQLENPTYMENSVFIANQLSKMMQDDAARISAVEIIPEITQDWLGMPVELVIDTLPDFEEEMQRIKAFMAL</sequence>
<dbReference type="Gene3D" id="1.10.3210.10">
    <property type="entry name" value="Hypothetical protein af1432"/>
    <property type="match status" value="1"/>
</dbReference>
<organism evidence="2 3">
    <name type="scientific">Sedimenticola selenatireducens</name>
    <dbReference type="NCBI Taxonomy" id="191960"/>
    <lineage>
        <taxon>Bacteria</taxon>
        <taxon>Pseudomonadati</taxon>
        <taxon>Pseudomonadota</taxon>
        <taxon>Gammaproteobacteria</taxon>
        <taxon>Chromatiales</taxon>
        <taxon>Sedimenticolaceae</taxon>
        <taxon>Sedimenticola</taxon>
    </lineage>
</organism>
<dbReference type="PROSITE" id="PS51833">
    <property type="entry name" value="HDOD"/>
    <property type="match status" value="1"/>
</dbReference>
<name>A0A557RZG9_9GAMM</name>
<dbReference type="InterPro" id="IPR006675">
    <property type="entry name" value="HDIG_dom"/>
</dbReference>
<evidence type="ECO:0000259" key="1">
    <source>
        <dbReference type="PROSITE" id="PS51833"/>
    </source>
</evidence>
<dbReference type="RefSeq" id="WP_144360233.1">
    <property type="nucleotide sequence ID" value="NZ_VMNH01000024.1"/>
</dbReference>
<gene>
    <name evidence="2" type="ORF">FHP88_16665</name>
</gene>
<dbReference type="SUPFAM" id="SSF109604">
    <property type="entry name" value="HD-domain/PDEase-like"/>
    <property type="match status" value="1"/>
</dbReference>
<dbReference type="AlphaFoldDB" id="A0A557RZG9"/>
<dbReference type="Proteomes" id="UP000316649">
    <property type="component" value="Unassembled WGS sequence"/>
</dbReference>
<reference evidence="2 3" key="1">
    <citation type="submission" date="2019-07" db="EMBL/GenBank/DDBJ databases">
        <title>The pathways for chlorine oxyanion respiration interact through the shared metabolite chlorate.</title>
        <authorList>
            <person name="Barnum T.P."/>
            <person name="Cheng Y."/>
            <person name="Hill K.A."/>
            <person name="Lucas L.N."/>
            <person name="Carlson H.K."/>
            <person name="Coates J.D."/>
        </authorList>
    </citation>
    <scope>NUCLEOTIDE SEQUENCE [LARGE SCALE GENOMIC DNA]</scope>
    <source>
        <strain evidence="2 3">BK-1</strain>
    </source>
</reference>
<proteinExistence type="predicted"/>
<dbReference type="Pfam" id="PF08668">
    <property type="entry name" value="HDOD"/>
    <property type="match status" value="1"/>
</dbReference>
<evidence type="ECO:0000313" key="2">
    <source>
        <dbReference type="EMBL" id="TVO70519.1"/>
    </source>
</evidence>
<dbReference type="EMBL" id="VMNH01000024">
    <property type="protein sequence ID" value="TVO70519.1"/>
    <property type="molecule type" value="Genomic_DNA"/>
</dbReference>
<dbReference type="InterPro" id="IPR003607">
    <property type="entry name" value="HD/PDEase_dom"/>
</dbReference>
<feature type="domain" description="HDOD" evidence="1">
    <location>
        <begin position="15"/>
        <end position="212"/>
    </location>
</feature>
<dbReference type="InterPro" id="IPR013976">
    <property type="entry name" value="HDOD"/>
</dbReference>
<keyword evidence="3" id="KW-1185">Reference proteome</keyword>
<accession>A0A557RZG9</accession>
<dbReference type="InterPro" id="IPR052340">
    <property type="entry name" value="RNase_Y/CdgJ"/>
</dbReference>
<comment type="caution">
    <text evidence="2">The sequence shown here is derived from an EMBL/GenBank/DDBJ whole genome shotgun (WGS) entry which is preliminary data.</text>
</comment>
<protein>
    <submittedName>
        <fullName evidence="2">HDOD domain-containing protein</fullName>
    </submittedName>
</protein>
<dbReference type="OrthoDB" id="9770715at2"/>
<evidence type="ECO:0000313" key="3">
    <source>
        <dbReference type="Proteomes" id="UP000316649"/>
    </source>
</evidence>